<dbReference type="GO" id="GO:0006893">
    <property type="term" value="P:Golgi to plasma membrane transport"/>
    <property type="evidence" value="ECO:0007669"/>
    <property type="project" value="TreeGrafter"/>
</dbReference>
<evidence type="ECO:0000259" key="1">
    <source>
        <dbReference type="Pfam" id="PF20654"/>
    </source>
</evidence>
<keyword evidence="3" id="KW-1185">Reference proteome</keyword>
<dbReference type="PANTHER" id="PTHR16092">
    <property type="entry name" value="SEC3/SYNTAXIN-RELATED"/>
    <property type="match status" value="1"/>
</dbReference>
<dbReference type="InterPro" id="IPR048628">
    <property type="entry name" value="Sec3_C"/>
</dbReference>
<accession>A0A0C2JAJ1</accession>
<dbReference type="EMBL" id="JWZT01003604">
    <property type="protein sequence ID" value="KII66128.1"/>
    <property type="molecule type" value="Genomic_DNA"/>
</dbReference>
<evidence type="ECO:0000313" key="3">
    <source>
        <dbReference type="Proteomes" id="UP000031668"/>
    </source>
</evidence>
<proteinExistence type="predicted"/>
<organism evidence="2 3">
    <name type="scientific">Thelohanellus kitauei</name>
    <name type="common">Myxosporean</name>
    <dbReference type="NCBI Taxonomy" id="669202"/>
    <lineage>
        <taxon>Eukaryota</taxon>
        <taxon>Metazoa</taxon>
        <taxon>Cnidaria</taxon>
        <taxon>Myxozoa</taxon>
        <taxon>Myxosporea</taxon>
        <taxon>Bivalvulida</taxon>
        <taxon>Platysporina</taxon>
        <taxon>Myxobolidae</taxon>
        <taxon>Thelohanellus</taxon>
    </lineage>
</organism>
<dbReference type="OrthoDB" id="27109at2759"/>
<dbReference type="GO" id="GO:0005886">
    <property type="term" value="C:plasma membrane"/>
    <property type="evidence" value="ECO:0007669"/>
    <property type="project" value="TreeGrafter"/>
</dbReference>
<protein>
    <submittedName>
        <fullName evidence="2">Exocyst complex component 1</fullName>
    </submittedName>
</protein>
<dbReference type="Proteomes" id="UP000031668">
    <property type="component" value="Unassembled WGS sequence"/>
</dbReference>
<reference evidence="2 3" key="1">
    <citation type="journal article" date="2014" name="Genome Biol. Evol.">
        <title>The genome of the myxosporean Thelohanellus kitauei shows adaptations to nutrient acquisition within its fish host.</title>
        <authorList>
            <person name="Yang Y."/>
            <person name="Xiong J."/>
            <person name="Zhou Z."/>
            <person name="Huo F."/>
            <person name="Miao W."/>
            <person name="Ran C."/>
            <person name="Liu Y."/>
            <person name="Zhang J."/>
            <person name="Feng J."/>
            <person name="Wang M."/>
            <person name="Wang M."/>
            <person name="Wang L."/>
            <person name="Yao B."/>
        </authorList>
    </citation>
    <scope>NUCLEOTIDE SEQUENCE [LARGE SCALE GENOMIC DNA]</scope>
    <source>
        <strain evidence="2">Wuqing</strain>
    </source>
</reference>
<dbReference type="PANTHER" id="PTHR16092:SF14">
    <property type="entry name" value="EXOCYST COMPLEX COMPONENT 1 ISOFORM X1"/>
    <property type="match status" value="1"/>
</dbReference>
<gene>
    <name evidence="2" type="ORF">RF11_11944</name>
</gene>
<dbReference type="Pfam" id="PF20654">
    <property type="entry name" value="Sec3_C-term"/>
    <property type="match status" value="1"/>
</dbReference>
<dbReference type="GO" id="GO:0005546">
    <property type="term" value="F:phosphatidylinositol-4,5-bisphosphate binding"/>
    <property type="evidence" value="ECO:0007669"/>
    <property type="project" value="TreeGrafter"/>
</dbReference>
<evidence type="ECO:0000313" key="2">
    <source>
        <dbReference type="EMBL" id="KII66128.1"/>
    </source>
</evidence>
<name>A0A0C2JAJ1_THEKT</name>
<dbReference type="AlphaFoldDB" id="A0A0C2JAJ1"/>
<dbReference type="GO" id="GO:0000145">
    <property type="term" value="C:exocyst"/>
    <property type="evidence" value="ECO:0007669"/>
    <property type="project" value="TreeGrafter"/>
</dbReference>
<dbReference type="GO" id="GO:0006887">
    <property type="term" value="P:exocytosis"/>
    <property type="evidence" value="ECO:0007669"/>
    <property type="project" value="TreeGrafter"/>
</dbReference>
<sequence length="363" mass="42296">MLPEIWGVLEISSSDLQQLVFVCNKVANELADDRKTESDIPTRKRRGGELKLREMQRVIFGFLLSYLQPFLWQLEESDPFYIIPLYDLTERFSVKDKENDYFCVLLAEVLKDLDDRVKKLSALATAQADSKKTKKGNLTDLLKIYKEFMTTCAIVFPKSRPETFPPLTMLRCLLQNVLDHINSASLETNEKSNDEISLIENLYNLDTCIVDARIPALAEDRKQVRQKRTAEVEKYVTNSIVLQFSKFIAMTDEIDKKLASKSSSVQIQTYVYTNRNEYKKLGKDFAFKIIKKSIEKVFKSVKKQCTDKVLFTSIWHLIAEQIIRQIEKIHEYLKTYFVRIPEVQVDFEIDDLKQFMSSLDMES</sequence>
<feature type="domain" description="Exocyst complex component Sec3 C-terminal" evidence="1">
    <location>
        <begin position="180"/>
        <end position="338"/>
    </location>
</feature>
<comment type="caution">
    <text evidence="2">The sequence shown here is derived from an EMBL/GenBank/DDBJ whole genome shotgun (WGS) entry which is preliminary data.</text>
</comment>